<evidence type="ECO:0000313" key="2">
    <source>
        <dbReference type="EMBL" id="KEQ65662.1"/>
    </source>
</evidence>
<feature type="region of interest" description="Disordered" evidence="1">
    <location>
        <begin position="11"/>
        <end position="45"/>
    </location>
</feature>
<organism evidence="2 3">
    <name type="scientific">Aureobasidium melanogenum (strain CBS 110374)</name>
    <name type="common">Aureobasidium pullulans var. melanogenum</name>
    <dbReference type="NCBI Taxonomy" id="1043003"/>
    <lineage>
        <taxon>Eukaryota</taxon>
        <taxon>Fungi</taxon>
        <taxon>Dikarya</taxon>
        <taxon>Ascomycota</taxon>
        <taxon>Pezizomycotina</taxon>
        <taxon>Dothideomycetes</taxon>
        <taxon>Dothideomycetidae</taxon>
        <taxon>Dothideales</taxon>
        <taxon>Saccotheciaceae</taxon>
        <taxon>Aureobasidium</taxon>
    </lineage>
</organism>
<reference evidence="2 3" key="1">
    <citation type="journal article" date="2014" name="BMC Genomics">
        <title>Genome sequencing of four Aureobasidium pullulans varieties: biotechnological potential, stress tolerance, and description of new species.</title>
        <authorList>
            <person name="Gostin Ar C."/>
            <person name="Ohm R.A."/>
            <person name="Kogej T."/>
            <person name="Sonjak S."/>
            <person name="Turk M."/>
            <person name="Zajc J."/>
            <person name="Zalar P."/>
            <person name="Grube M."/>
            <person name="Sun H."/>
            <person name="Han J."/>
            <person name="Sharma A."/>
            <person name="Chiniquy J."/>
            <person name="Ngan C.Y."/>
            <person name="Lipzen A."/>
            <person name="Barry K."/>
            <person name="Grigoriev I.V."/>
            <person name="Gunde-Cimerman N."/>
        </authorList>
    </citation>
    <scope>NUCLEOTIDE SEQUENCE [LARGE SCALE GENOMIC DNA]</scope>
    <source>
        <strain evidence="2 3">CBS 110374</strain>
    </source>
</reference>
<sequence>MSAGQELRLLKPAAGAASQSNVTSASDTTDSSAPSAQTVHAPGFLPLRPETENSIAFPVFSSVVTADITPIQRFQTASRAATALNFACSSVVTVATAPIQHVQPAPPAAAALEYTPSSIHTVDIAPVQHVETVPQAATALDSASSSVVTAGSAPIRHVQTVPRAATALNFTFSTVCTAATVPVEPTPSDTVHIPRAAFAAHATQLRRVFEIFEGM</sequence>
<evidence type="ECO:0000256" key="1">
    <source>
        <dbReference type="SAM" id="MobiDB-lite"/>
    </source>
</evidence>
<accession>A0A074W6Y8</accession>
<dbReference type="AlphaFoldDB" id="A0A074W6Y8"/>
<gene>
    <name evidence="2" type="ORF">M437DRAFT_81517</name>
</gene>
<dbReference type="RefSeq" id="XP_040882685.1">
    <property type="nucleotide sequence ID" value="XM_041027571.1"/>
</dbReference>
<dbReference type="Proteomes" id="UP000030672">
    <property type="component" value="Unassembled WGS sequence"/>
</dbReference>
<dbReference type="EMBL" id="KL584826">
    <property type="protein sequence ID" value="KEQ65662.1"/>
    <property type="molecule type" value="Genomic_DNA"/>
</dbReference>
<protein>
    <submittedName>
        <fullName evidence="2">Uncharacterized protein</fullName>
    </submittedName>
</protein>
<proteinExistence type="predicted"/>
<dbReference type="HOGENOM" id="CLU_1283004_0_0_1"/>
<name>A0A074W6Y8_AURM1</name>
<dbReference type="GeneID" id="63920944"/>
<keyword evidence="3" id="KW-1185">Reference proteome</keyword>
<feature type="compositionally biased region" description="Low complexity" evidence="1">
    <location>
        <begin position="23"/>
        <end position="36"/>
    </location>
</feature>
<evidence type="ECO:0000313" key="3">
    <source>
        <dbReference type="Proteomes" id="UP000030672"/>
    </source>
</evidence>